<name>A0A2T4UBI8_9ACTN</name>
<evidence type="ECO:0000259" key="4">
    <source>
        <dbReference type="Pfam" id="PF11887"/>
    </source>
</evidence>
<dbReference type="Pfam" id="PF02470">
    <property type="entry name" value="MlaD"/>
    <property type="match status" value="1"/>
</dbReference>
<sequence length="477" mass="50123">MTRKPSNTTFSPGDLFGNPILVGSMILIVTIIGVLLSYNANKGLPYVPAYQISAIVPDAAELTAGGSEVRIGGARIGIIKKIEALPADGRLPARAKLDLELQKDQEGLPVDSEVRVRPRSILGAKYLDVIPGRSARGIPAGGEIPLQQAQPIVELDEAFNVFDDETSRGIRGTITVLGDALAGRGTAMNEAIAETGELLPPAQRVLGVLAARDTDLEGLVRGVSGLSRALEPVAPRFVSLLLNGATTLDALEAAGPQLEQAIVELPRTEIAATRALRVSRPVLDDAAAISTALRPGTKLLRPAARSLTAALRTTTPVLRRVPDLAGRLRTTLVALDRLSRDPSTPSAVRKLTTTVSTLDGTLQTLLPAQQTCNTLAIVLRNLGEVVANGNADGSGLNALFMLGLDQQLQSAGPAATLNANPRPINDATECESGNEPYRPGRHIGNPEGRQPARTELTAAPQEATDRARAAGLLEVEK</sequence>
<dbReference type="EMBL" id="PYYB01000005">
    <property type="protein sequence ID" value="PTL54250.1"/>
    <property type="molecule type" value="Genomic_DNA"/>
</dbReference>
<feature type="domain" description="Mce/MlaD" evidence="3">
    <location>
        <begin position="49"/>
        <end position="132"/>
    </location>
</feature>
<gene>
    <name evidence="5" type="ORF">C7Y72_21095</name>
</gene>
<keyword evidence="2" id="KW-0472">Membrane</keyword>
<dbReference type="AlphaFoldDB" id="A0A2T4UBI8"/>
<protein>
    <submittedName>
        <fullName evidence="5">Uncharacterized protein</fullName>
    </submittedName>
</protein>
<proteinExistence type="predicted"/>
<dbReference type="InterPro" id="IPR024516">
    <property type="entry name" value="Mce_C"/>
</dbReference>
<feature type="transmembrane region" description="Helical" evidence="2">
    <location>
        <begin position="20"/>
        <end position="38"/>
    </location>
</feature>
<dbReference type="InterPro" id="IPR003399">
    <property type="entry name" value="Mce/MlaD"/>
</dbReference>
<accession>A0A2T4UBI8</accession>
<dbReference type="Proteomes" id="UP000240739">
    <property type="component" value="Unassembled WGS sequence"/>
</dbReference>
<keyword evidence="6" id="KW-1185">Reference proteome</keyword>
<keyword evidence="2" id="KW-1133">Transmembrane helix</keyword>
<evidence type="ECO:0000256" key="2">
    <source>
        <dbReference type="SAM" id="Phobius"/>
    </source>
</evidence>
<dbReference type="InterPro" id="IPR052336">
    <property type="entry name" value="MlaD_Phospholipid_Transporter"/>
</dbReference>
<keyword evidence="2" id="KW-0812">Transmembrane</keyword>
<dbReference type="RefSeq" id="WP_107571192.1">
    <property type="nucleotide sequence ID" value="NZ_PYYB01000005.1"/>
</dbReference>
<reference evidence="5 6" key="1">
    <citation type="submission" date="2018-03" db="EMBL/GenBank/DDBJ databases">
        <title>Aquarubrobacter algicola gen. nov., sp. nov., a novel actinobacterium isolated from shallow eutrophic lake during the end of cyanobacterial harmful algal blooms.</title>
        <authorList>
            <person name="Chun S.J."/>
        </authorList>
    </citation>
    <scope>NUCLEOTIDE SEQUENCE [LARGE SCALE GENOMIC DNA]</scope>
    <source>
        <strain evidence="5 6">Seoho-28</strain>
    </source>
</reference>
<feature type="region of interest" description="Disordered" evidence="1">
    <location>
        <begin position="414"/>
        <end position="464"/>
    </location>
</feature>
<evidence type="ECO:0000313" key="5">
    <source>
        <dbReference type="EMBL" id="PTL54250.1"/>
    </source>
</evidence>
<organism evidence="5 6">
    <name type="scientific">Paraconexibacter algicola</name>
    <dbReference type="NCBI Taxonomy" id="2133960"/>
    <lineage>
        <taxon>Bacteria</taxon>
        <taxon>Bacillati</taxon>
        <taxon>Actinomycetota</taxon>
        <taxon>Thermoleophilia</taxon>
        <taxon>Solirubrobacterales</taxon>
        <taxon>Paraconexibacteraceae</taxon>
        <taxon>Paraconexibacter</taxon>
    </lineage>
</organism>
<dbReference type="Pfam" id="PF11887">
    <property type="entry name" value="Mce4_CUP1"/>
    <property type="match status" value="1"/>
</dbReference>
<dbReference type="OrthoDB" id="3460188at2"/>
<feature type="domain" description="Mammalian cell entry C-terminal" evidence="4">
    <location>
        <begin position="135"/>
        <end position="325"/>
    </location>
</feature>
<evidence type="ECO:0000259" key="3">
    <source>
        <dbReference type="Pfam" id="PF02470"/>
    </source>
</evidence>
<evidence type="ECO:0000256" key="1">
    <source>
        <dbReference type="SAM" id="MobiDB-lite"/>
    </source>
</evidence>
<evidence type="ECO:0000313" key="6">
    <source>
        <dbReference type="Proteomes" id="UP000240739"/>
    </source>
</evidence>
<dbReference type="PANTHER" id="PTHR33371">
    <property type="entry name" value="INTERMEMBRANE PHOSPHOLIPID TRANSPORT SYSTEM BINDING PROTEIN MLAD-RELATED"/>
    <property type="match status" value="1"/>
</dbReference>
<dbReference type="PANTHER" id="PTHR33371:SF4">
    <property type="entry name" value="INTERMEMBRANE PHOSPHOLIPID TRANSPORT SYSTEM BINDING PROTEIN MLAD"/>
    <property type="match status" value="1"/>
</dbReference>
<comment type="caution">
    <text evidence="5">The sequence shown here is derived from an EMBL/GenBank/DDBJ whole genome shotgun (WGS) entry which is preliminary data.</text>
</comment>